<dbReference type="STRING" id="225164.V4B620"/>
<dbReference type="Gene3D" id="2.60.120.650">
    <property type="entry name" value="Cupin"/>
    <property type="match status" value="1"/>
</dbReference>
<evidence type="ECO:0000313" key="3">
    <source>
        <dbReference type="Proteomes" id="UP000030746"/>
    </source>
</evidence>
<dbReference type="InterPro" id="IPR041667">
    <property type="entry name" value="Cupin_8"/>
</dbReference>
<evidence type="ECO:0000313" key="2">
    <source>
        <dbReference type="EMBL" id="ESP01532.1"/>
    </source>
</evidence>
<accession>V4B620</accession>
<sequence length="168" mass="19767">MENSRNVKIITGLSKEIFQTEIYPQRKPVILRGVDIGDCKEKWTKEYLAENGGSVEVKIHVSKTHQMDFIHKNFLYRSLPFNELLRRASEEKHTEYFIDENEKYYLRALGTGDPRKDIADIRNDFPNLAKDIVIPELFDASQFFSSVLRVASKSMQLWTHYDVTRFFI</sequence>
<keyword evidence="3" id="KW-1185">Reference proteome</keyword>
<dbReference type="Proteomes" id="UP000030746">
    <property type="component" value="Unassembled WGS sequence"/>
</dbReference>
<protein>
    <recommendedName>
        <fullName evidence="1">Cupin-like domain-containing protein</fullName>
    </recommendedName>
</protein>
<dbReference type="OMA" id="IDSEDNW"/>
<reference evidence="2 3" key="1">
    <citation type="journal article" date="2013" name="Nature">
        <title>Insights into bilaterian evolution from three spiralian genomes.</title>
        <authorList>
            <person name="Simakov O."/>
            <person name="Marletaz F."/>
            <person name="Cho S.J."/>
            <person name="Edsinger-Gonzales E."/>
            <person name="Havlak P."/>
            <person name="Hellsten U."/>
            <person name="Kuo D.H."/>
            <person name="Larsson T."/>
            <person name="Lv J."/>
            <person name="Arendt D."/>
            <person name="Savage R."/>
            <person name="Osoegawa K."/>
            <person name="de Jong P."/>
            <person name="Grimwood J."/>
            <person name="Chapman J.A."/>
            <person name="Shapiro H."/>
            <person name="Aerts A."/>
            <person name="Otillar R.P."/>
            <person name="Terry A.Y."/>
            <person name="Boore J.L."/>
            <person name="Grigoriev I.V."/>
            <person name="Lindberg D.R."/>
            <person name="Seaver E.C."/>
            <person name="Weisblat D.A."/>
            <person name="Putnam N.H."/>
            <person name="Rokhsar D.S."/>
        </authorList>
    </citation>
    <scope>NUCLEOTIDE SEQUENCE [LARGE SCALE GENOMIC DNA]</scope>
</reference>
<proteinExistence type="predicted"/>
<dbReference type="RefSeq" id="XP_009047776.1">
    <property type="nucleotide sequence ID" value="XM_009049528.1"/>
</dbReference>
<dbReference type="Pfam" id="PF13621">
    <property type="entry name" value="Cupin_8"/>
    <property type="match status" value="1"/>
</dbReference>
<dbReference type="AlphaFoldDB" id="V4B620"/>
<gene>
    <name evidence="2" type="ORF">LOTGIDRAFT_172630</name>
</gene>
<dbReference type="EMBL" id="KB200484">
    <property type="protein sequence ID" value="ESP01532.1"/>
    <property type="molecule type" value="Genomic_DNA"/>
</dbReference>
<dbReference type="KEGG" id="lgi:LOTGIDRAFT_172630"/>
<dbReference type="CTD" id="20242144"/>
<dbReference type="OrthoDB" id="263283at2759"/>
<feature type="domain" description="Cupin-like" evidence="1">
    <location>
        <begin position="16"/>
        <end position="163"/>
    </location>
</feature>
<organism evidence="2 3">
    <name type="scientific">Lottia gigantea</name>
    <name type="common">Giant owl limpet</name>
    <dbReference type="NCBI Taxonomy" id="225164"/>
    <lineage>
        <taxon>Eukaryota</taxon>
        <taxon>Metazoa</taxon>
        <taxon>Spiralia</taxon>
        <taxon>Lophotrochozoa</taxon>
        <taxon>Mollusca</taxon>
        <taxon>Gastropoda</taxon>
        <taxon>Patellogastropoda</taxon>
        <taxon>Lottioidea</taxon>
        <taxon>Lottiidae</taxon>
        <taxon>Lottia</taxon>
    </lineage>
</organism>
<name>V4B620_LOTGI</name>
<dbReference type="SUPFAM" id="SSF51197">
    <property type="entry name" value="Clavaminate synthase-like"/>
    <property type="match status" value="1"/>
</dbReference>
<dbReference type="HOGENOM" id="CLU_1588332_0_0_1"/>
<dbReference type="GeneID" id="20242144"/>
<evidence type="ECO:0000259" key="1">
    <source>
        <dbReference type="Pfam" id="PF13621"/>
    </source>
</evidence>